<dbReference type="AlphaFoldDB" id="A0A0F9IX53"/>
<accession>A0A0F9IX53</accession>
<name>A0A0F9IX53_9ZZZZ</name>
<reference evidence="2" key="1">
    <citation type="journal article" date="2015" name="Nature">
        <title>Complex archaea that bridge the gap between prokaryotes and eukaryotes.</title>
        <authorList>
            <person name="Spang A."/>
            <person name="Saw J.H."/>
            <person name="Jorgensen S.L."/>
            <person name="Zaremba-Niedzwiedzka K."/>
            <person name="Martijn J."/>
            <person name="Lind A.E."/>
            <person name="van Eijk R."/>
            <person name="Schleper C."/>
            <person name="Guy L."/>
            <person name="Ettema T.J."/>
        </authorList>
    </citation>
    <scope>NUCLEOTIDE SEQUENCE</scope>
</reference>
<evidence type="ECO:0000256" key="1">
    <source>
        <dbReference type="SAM" id="MobiDB-lite"/>
    </source>
</evidence>
<comment type="caution">
    <text evidence="2">The sequence shown here is derived from an EMBL/GenBank/DDBJ whole genome shotgun (WGS) entry which is preliminary data.</text>
</comment>
<protein>
    <submittedName>
        <fullName evidence="2">Uncharacterized protein</fullName>
    </submittedName>
</protein>
<sequence length="49" mass="6303">MDWRHYNNKDYYDDVIEDFFEVGKKQWEKDPRNQDKKKRRFNHKDDVPK</sequence>
<proteinExistence type="predicted"/>
<feature type="region of interest" description="Disordered" evidence="1">
    <location>
        <begin position="28"/>
        <end position="49"/>
    </location>
</feature>
<dbReference type="EMBL" id="LAZR01011412">
    <property type="protein sequence ID" value="KKM61828.1"/>
    <property type="molecule type" value="Genomic_DNA"/>
</dbReference>
<evidence type="ECO:0000313" key="2">
    <source>
        <dbReference type="EMBL" id="KKM61828.1"/>
    </source>
</evidence>
<organism evidence="2">
    <name type="scientific">marine sediment metagenome</name>
    <dbReference type="NCBI Taxonomy" id="412755"/>
    <lineage>
        <taxon>unclassified sequences</taxon>
        <taxon>metagenomes</taxon>
        <taxon>ecological metagenomes</taxon>
    </lineage>
</organism>
<gene>
    <name evidence="2" type="ORF">LCGC14_1527790</name>
</gene>